<evidence type="ECO:0000313" key="1">
    <source>
        <dbReference type="EMBL" id="CBY92264.1"/>
    </source>
</evidence>
<dbReference type="OrthoDB" id="199743at2"/>
<name>E8ZKU8_MYCHL</name>
<keyword evidence="2" id="KW-1185">Reference proteome</keyword>
<evidence type="ECO:0000313" key="2">
    <source>
        <dbReference type="Proteomes" id="UP000008637"/>
    </source>
</evidence>
<dbReference type="Proteomes" id="UP000008637">
    <property type="component" value="Chromosome"/>
</dbReference>
<dbReference type="AlphaFoldDB" id="E8ZKU8"/>
<protein>
    <submittedName>
        <fullName evidence="1">Uncharacterized protein</fullName>
    </submittedName>
</protein>
<sequence length="228" mass="25185">MSLSVPAKAATGALVGGTVATGGSLLYKELSKPQTHLIKDLLALNNPEKRLISTSDAGSTTEWRASWKEYRSAYKGKANNPFSMTSGQLNVTGDNVDAPTEFINGCRSLSTESVIDNKDDRYKTILSYCTRDTLVSDLIKETSGRSLLVKSSDFTNNAEWKRVWGSYKEANKTLNQDEWNLGTWSTLKNQDNVPDALATHCDSKSKVKEHKLNSKAYTDVLKYCTKAE</sequence>
<dbReference type="HOGENOM" id="CLU_098620_0_0_14"/>
<reference evidence="1 2" key="1">
    <citation type="journal article" date="2011" name="J. Bacteriol.">
        <title>Complete genome sequence of Mycoplasma haemofelis, a hemotropic mycoplasma.</title>
        <authorList>
            <person name="Barker E.N."/>
            <person name="Helps C.R."/>
            <person name="Peters I.R."/>
            <person name="Darby A.C."/>
            <person name="Radford A.D."/>
            <person name="Tasker S."/>
        </authorList>
    </citation>
    <scope>NUCLEOTIDE SEQUENCE [LARGE SCALE GENOMIC DNA]</scope>
    <source>
        <strain evidence="1 2">Langford 1</strain>
    </source>
</reference>
<organism evidence="1 2">
    <name type="scientific">Mycoplasma haemofelis (strain Langford 1)</name>
    <name type="common">Haemobartonella felis</name>
    <dbReference type="NCBI Taxonomy" id="941640"/>
    <lineage>
        <taxon>Bacteria</taxon>
        <taxon>Bacillati</taxon>
        <taxon>Mycoplasmatota</taxon>
        <taxon>Mollicutes</taxon>
        <taxon>Mycoplasmataceae</taxon>
        <taxon>Mycoplasma</taxon>
    </lineage>
</organism>
<proteinExistence type="predicted"/>
<gene>
    <name evidence="1" type="ordered locus">HF1_02560</name>
</gene>
<dbReference type="KEGG" id="mha:HF1_02560"/>
<accession>E8ZKU8</accession>
<dbReference type="EMBL" id="FR773153">
    <property type="protein sequence ID" value="CBY92264.1"/>
    <property type="molecule type" value="Genomic_DNA"/>
</dbReference>